<evidence type="ECO:0000313" key="1">
    <source>
        <dbReference type="EMBL" id="JAD98116.1"/>
    </source>
</evidence>
<reference evidence="1" key="2">
    <citation type="journal article" date="2015" name="Data Brief">
        <title>Shoot transcriptome of the giant reed, Arundo donax.</title>
        <authorList>
            <person name="Barrero R.A."/>
            <person name="Guerrero F.D."/>
            <person name="Moolhuijzen P."/>
            <person name="Goolsby J.A."/>
            <person name="Tidwell J."/>
            <person name="Bellgard S.E."/>
            <person name="Bellgard M.I."/>
        </authorList>
    </citation>
    <scope>NUCLEOTIDE SEQUENCE</scope>
    <source>
        <tissue evidence="1">Shoot tissue taken approximately 20 cm above the soil surface</tissue>
    </source>
</reference>
<dbReference type="AlphaFoldDB" id="A0A0A9EDK5"/>
<organism evidence="1">
    <name type="scientific">Arundo donax</name>
    <name type="common">Giant reed</name>
    <name type="synonym">Donax arundinaceus</name>
    <dbReference type="NCBI Taxonomy" id="35708"/>
    <lineage>
        <taxon>Eukaryota</taxon>
        <taxon>Viridiplantae</taxon>
        <taxon>Streptophyta</taxon>
        <taxon>Embryophyta</taxon>
        <taxon>Tracheophyta</taxon>
        <taxon>Spermatophyta</taxon>
        <taxon>Magnoliopsida</taxon>
        <taxon>Liliopsida</taxon>
        <taxon>Poales</taxon>
        <taxon>Poaceae</taxon>
        <taxon>PACMAD clade</taxon>
        <taxon>Arundinoideae</taxon>
        <taxon>Arundineae</taxon>
        <taxon>Arundo</taxon>
    </lineage>
</organism>
<dbReference type="EMBL" id="GBRH01199779">
    <property type="protein sequence ID" value="JAD98116.1"/>
    <property type="molecule type" value="Transcribed_RNA"/>
</dbReference>
<protein>
    <submittedName>
        <fullName evidence="1">Uncharacterized protein</fullName>
    </submittedName>
</protein>
<reference evidence="1" key="1">
    <citation type="submission" date="2014-09" db="EMBL/GenBank/DDBJ databases">
        <authorList>
            <person name="Magalhaes I.L.F."/>
            <person name="Oliveira U."/>
            <person name="Santos F.R."/>
            <person name="Vidigal T.H.D.A."/>
            <person name="Brescovit A.D."/>
            <person name="Santos A.J."/>
        </authorList>
    </citation>
    <scope>NUCLEOTIDE SEQUENCE</scope>
    <source>
        <tissue evidence="1">Shoot tissue taken approximately 20 cm above the soil surface</tissue>
    </source>
</reference>
<accession>A0A0A9EDK5</accession>
<sequence length="29" mass="3203">MPVSSSPHLQLSLSSQTPLCDRCILDRSM</sequence>
<proteinExistence type="predicted"/>
<name>A0A0A9EDK5_ARUDO</name>